<sequence length="178" mass="20263">MKTIIAKTRLLRLAQGLLIILVVLMTTNAGAVSNPRGVDSIEAYNWVLSDPEGTFIVDVRTRAEYEFVGHPDTPNGVANIPYMFYEGWTPNKNFVTDVEAQFKKTDKLIMMCRSGQRAHHAARSLMDAGFKDVYYMTDSFEGPKDKNGYRTVSGWKVRKLPYTYKLEEDLIYKPTPAR</sequence>
<evidence type="ECO:0000259" key="1">
    <source>
        <dbReference type="PROSITE" id="PS50206"/>
    </source>
</evidence>
<dbReference type="AlphaFoldDB" id="A0A3B0V3I1"/>
<dbReference type="PANTHER" id="PTHR44542:SF14">
    <property type="entry name" value="PROTEIN HIGH ARSENIC CONTENT 1, MITOCHONDRIAL-RELATED"/>
    <property type="match status" value="1"/>
</dbReference>
<accession>A0A3B0V3I1</accession>
<gene>
    <name evidence="2" type="ORF">MNBD_DELTA02-866</name>
</gene>
<dbReference type="InterPro" id="IPR036873">
    <property type="entry name" value="Rhodanese-like_dom_sf"/>
</dbReference>
<dbReference type="Gene3D" id="3.40.250.10">
    <property type="entry name" value="Rhodanese-like domain"/>
    <property type="match status" value="1"/>
</dbReference>
<dbReference type="InterPro" id="IPR044684">
    <property type="entry name" value="STR17/STR18/HARC1-like"/>
</dbReference>
<evidence type="ECO:0000313" key="2">
    <source>
        <dbReference type="EMBL" id="VAW34933.1"/>
    </source>
</evidence>
<dbReference type="InterPro" id="IPR001763">
    <property type="entry name" value="Rhodanese-like_dom"/>
</dbReference>
<name>A0A3B0V3I1_9ZZZZ</name>
<dbReference type="PANTHER" id="PTHR44542">
    <property type="entry name" value="THIOSULFATE SULFURTRANSFERASE 18"/>
    <property type="match status" value="1"/>
</dbReference>
<dbReference type="GO" id="GO:0003824">
    <property type="term" value="F:catalytic activity"/>
    <property type="evidence" value="ECO:0007669"/>
    <property type="project" value="InterPro"/>
</dbReference>
<dbReference type="SMART" id="SM00450">
    <property type="entry name" value="RHOD"/>
    <property type="match status" value="1"/>
</dbReference>
<feature type="domain" description="Rhodanese" evidence="1">
    <location>
        <begin position="50"/>
        <end position="152"/>
    </location>
</feature>
<dbReference type="Pfam" id="PF00581">
    <property type="entry name" value="Rhodanese"/>
    <property type="match status" value="1"/>
</dbReference>
<organism evidence="2">
    <name type="scientific">hydrothermal vent metagenome</name>
    <dbReference type="NCBI Taxonomy" id="652676"/>
    <lineage>
        <taxon>unclassified sequences</taxon>
        <taxon>metagenomes</taxon>
        <taxon>ecological metagenomes</taxon>
    </lineage>
</organism>
<dbReference type="EMBL" id="UOEZ01000014">
    <property type="protein sequence ID" value="VAW34933.1"/>
    <property type="molecule type" value="Genomic_DNA"/>
</dbReference>
<dbReference type="PROSITE" id="PS50206">
    <property type="entry name" value="RHODANESE_3"/>
    <property type="match status" value="1"/>
</dbReference>
<reference evidence="2" key="1">
    <citation type="submission" date="2018-06" db="EMBL/GenBank/DDBJ databases">
        <authorList>
            <person name="Zhirakovskaya E."/>
        </authorList>
    </citation>
    <scope>NUCLEOTIDE SEQUENCE</scope>
</reference>
<dbReference type="SUPFAM" id="SSF52821">
    <property type="entry name" value="Rhodanese/Cell cycle control phosphatase"/>
    <property type="match status" value="1"/>
</dbReference>
<proteinExistence type="predicted"/>
<protein>
    <recommendedName>
        <fullName evidence="1">Rhodanese domain-containing protein</fullName>
    </recommendedName>
</protein>